<sequence length="380" mass="41462">MAATIPKTLVKIAAFVIAIFVLASMSLAQQFPSGVIVLKNGQVFAGVIGEVPGGYGVQMNGAFHVVPAPQIDVVAASLQDAYRVKRARVPNPTVEDHMILARWCLMHGLLEEAQSEVARARILDPLREDSREMLSNVDQQIADRSKKPSKPKIIQTGDGFVELDERSTAGLFRETHQGFIRKVQPLLLNKCGNAHCHGEASPTEFKLTTIRSRGTAGNRLQNHANLLTVIDQIDYDNPQASPLLNAPTGLDAKHPAVLAGSNNKLLISLRQWVFEVVQSGEIDRKKLAAQADPVANQPRFLLFGPQAQQANHEAVVSDEEPRLLPQPLQASEIGSQREVEQTSATKKSMSADPFDPEIFNRRVHGAPARVLKDAKSSKSP</sequence>
<dbReference type="RefSeq" id="WP_146506632.1">
    <property type="nucleotide sequence ID" value="NZ_SIHI01000001.1"/>
</dbReference>
<dbReference type="AlphaFoldDB" id="A0A5C5X351"/>
<organism evidence="2 3">
    <name type="scientific">Thalassoglobus neptunius</name>
    <dbReference type="NCBI Taxonomy" id="1938619"/>
    <lineage>
        <taxon>Bacteria</taxon>
        <taxon>Pseudomonadati</taxon>
        <taxon>Planctomycetota</taxon>
        <taxon>Planctomycetia</taxon>
        <taxon>Planctomycetales</taxon>
        <taxon>Planctomycetaceae</taxon>
        <taxon>Thalassoglobus</taxon>
    </lineage>
</organism>
<feature type="compositionally biased region" description="Basic and acidic residues" evidence="1">
    <location>
        <begin position="370"/>
        <end position="380"/>
    </location>
</feature>
<dbReference type="EMBL" id="SIHI01000001">
    <property type="protein sequence ID" value="TWT56701.1"/>
    <property type="molecule type" value="Genomic_DNA"/>
</dbReference>
<protein>
    <submittedName>
        <fullName evidence="2">Uncharacterized protein</fullName>
    </submittedName>
</protein>
<comment type="caution">
    <text evidence="2">The sequence shown here is derived from an EMBL/GenBank/DDBJ whole genome shotgun (WGS) entry which is preliminary data.</text>
</comment>
<dbReference type="OrthoDB" id="251278at2"/>
<evidence type="ECO:0000313" key="3">
    <source>
        <dbReference type="Proteomes" id="UP000317243"/>
    </source>
</evidence>
<feature type="region of interest" description="Disordered" evidence="1">
    <location>
        <begin position="133"/>
        <end position="152"/>
    </location>
</feature>
<dbReference type="Proteomes" id="UP000317243">
    <property type="component" value="Unassembled WGS sequence"/>
</dbReference>
<evidence type="ECO:0000313" key="2">
    <source>
        <dbReference type="EMBL" id="TWT56701.1"/>
    </source>
</evidence>
<feature type="region of interest" description="Disordered" evidence="1">
    <location>
        <begin position="326"/>
        <end position="380"/>
    </location>
</feature>
<proteinExistence type="predicted"/>
<name>A0A5C5X351_9PLAN</name>
<keyword evidence="3" id="KW-1185">Reference proteome</keyword>
<accession>A0A5C5X351</accession>
<evidence type="ECO:0000256" key="1">
    <source>
        <dbReference type="SAM" id="MobiDB-lite"/>
    </source>
</evidence>
<reference evidence="2 3" key="1">
    <citation type="submission" date="2019-02" db="EMBL/GenBank/DDBJ databases">
        <title>Deep-cultivation of Planctomycetes and their phenomic and genomic characterization uncovers novel biology.</title>
        <authorList>
            <person name="Wiegand S."/>
            <person name="Jogler M."/>
            <person name="Boedeker C."/>
            <person name="Pinto D."/>
            <person name="Vollmers J."/>
            <person name="Rivas-Marin E."/>
            <person name="Kohn T."/>
            <person name="Peeters S.H."/>
            <person name="Heuer A."/>
            <person name="Rast P."/>
            <person name="Oberbeckmann S."/>
            <person name="Bunk B."/>
            <person name="Jeske O."/>
            <person name="Meyerdierks A."/>
            <person name="Storesund J.E."/>
            <person name="Kallscheuer N."/>
            <person name="Luecker S."/>
            <person name="Lage O.M."/>
            <person name="Pohl T."/>
            <person name="Merkel B.J."/>
            <person name="Hornburger P."/>
            <person name="Mueller R.-W."/>
            <person name="Bruemmer F."/>
            <person name="Labrenz M."/>
            <person name="Spormann A.M."/>
            <person name="Op Den Camp H."/>
            <person name="Overmann J."/>
            <person name="Amann R."/>
            <person name="Jetten M.S.M."/>
            <person name="Mascher T."/>
            <person name="Medema M.H."/>
            <person name="Devos D.P."/>
            <person name="Kaster A.-K."/>
            <person name="Ovreas L."/>
            <person name="Rohde M."/>
            <person name="Galperin M.Y."/>
            <person name="Jogler C."/>
        </authorList>
    </citation>
    <scope>NUCLEOTIDE SEQUENCE [LARGE SCALE GENOMIC DNA]</scope>
    <source>
        <strain evidence="2 3">KOR42</strain>
    </source>
</reference>
<gene>
    <name evidence="2" type="ORF">KOR42_00550</name>
</gene>